<dbReference type="SUPFAM" id="SSF47459">
    <property type="entry name" value="HLH, helix-loop-helix DNA-binding domain"/>
    <property type="match status" value="1"/>
</dbReference>
<dbReference type="InterPro" id="IPR036638">
    <property type="entry name" value="HLH_DNA-bd_sf"/>
</dbReference>
<dbReference type="Proteomes" id="UP000799536">
    <property type="component" value="Unassembled WGS sequence"/>
</dbReference>
<evidence type="ECO:0000313" key="4">
    <source>
        <dbReference type="EMBL" id="KAF2197602.1"/>
    </source>
</evidence>
<organism evidence="4 5">
    <name type="scientific">Delitschia confertaspora ATCC 74209</name>
    <dbReference type="NCBI Taxonomy" id="1513339"/>
    <lineage>
        <taxon>Eukaryota</taxon>
        <taxon>Fungi</taxon>
        <taxon>Dikarya</taxon>
        <taxon>Ascomycota</taxon>
        <taxon>Pezizomycotina</taxon>
        <taxon>Dothideomycetes</taxon>
        <taxon>Pleosporomycetidae</taxon>
        <taxon>Pleosporales</taxon>
        <taxon>Delitschiaceae</taxon>
        <taxon>Delitschia</taxon>
    </lineage>
</organism>
<gene>
    <name evidence="4" type="ORF">GQ43DRAFT_199161</name>
</gene>
<feature type="compositionally biased region" description="Basic and acidic residues" evidence="2">
    <location>
        <begin position="191"/>
        <end position="201"/>
    </location>
</feature>
<sequence>MTGDWALCPQHPPFVEAAKSELEHSFKMDPSQSSLSYPITPITTSAESSPGSETYSDQDAYDRACRADLYARQGQQDCSFDDFITSDLWSNAEPPPGFAVKNCLAFHPVSSAAPSTPPAANMNSWPNGNPAPFDLSAPFSFNDAFTPGLPFSTMNVDNYASPSDSPHITPGTPAASDGPSRSSETFTSPSSRKDSLKRDSLPADPEPAPKRVQRKRGRPRVNPIKDDPTDINTSPKSRPSRRLPHNQVERKYREGLNLELERLRRAIPTLPQEDAGDAAAPPKPSKATILTSAIEYIECVERERDQLAEEVRRLRGMAGMAGMDMRGFGGWN</sequence>
<feature type="region of interest" description="Disordered" evidence="2">
    <location>
        <begin position="160"/>
        <end position="246"/>
    </location>
</feature>
<dbReference type="PANTHER" id="PTHR47336">
    <property type="entry name" value="TRANSCRIPTION FACTOR HMS1-RELATED"/>
    <property type="match status" value="1"/>
</dbReference>
<dbReference type="PANTHER" id="PTHR47336:SF2">
    <property type="entry name" value="TRANSCRIPTION FACTOR HMS1-RELATED"/>
    <property type="match status" value="1"/>
</dbReference>
<feature type="region of interest" description="Disordered" evidence="2">
    <location>
        <begin position="25"/>
        <end position="58"/>
    </location>
</feature>
<evidence type="ECO:0000313" key="5">
    <source>
        <dbReference type="Proteomes" id="UP000799536"/>
    </source>
</evidence>
<proteinExistence type="predicted"/>
<comment type="caution">
    <text evidence="4">The sequence shown here is derived from an EMBL/GenBank/DDBJ whole genome shotgun (WGS) entry which is preliminary data.</text>
</comment>
<dbReference type="SMART" id="SM00353">
    <property type="entry name" value="HLH"/>
    <property type="match status" value="1"/>
</dbReference>
<keyword evidence="5" id="KW-1185">Reference proteome</keyword>
<evidence type="ECO:0000256" key="1">
    <source>
        <dbReference type="SAM" id="Coils"/>
    </source>
</evidence>
<dbReference type="InterPro" id="IPR011598">
    <property type="entry name" value="bHLH_dom"/>
</dbReference>
<name>A0A9P4MP46_9PLEO</name>
<protein>
    <recommendedName>
        <fullName evidence="3">BHLH domain-containing protein</fullName>
    </recommendedName>
</protein>
<dbReference type="GO" id="GO:0046983">
    <property type="term" value="F:protein dimerization activity"/>
    <property type="evidence" value="ECO:0007669"/>
    <property type="project" value="InterPro"/>
</dbReference>
<evidence type="ECO:0000259" key="3">
    <source>
        <dbReference type="PROSITE" id="PS50888"/>
    </source>
</evidence>
<feature type="compositionally biased region" description="Low complexity" evidence="2">
    <location>
        <begin position="179"/>
        <end position="190"/>
    </location>
</feature>
<keyword evidence="1" id="KW-0175">Coiled coil</keyword>
<dbReference type="PROSITE" id="PS50888">
    <property type="entry name" value="BHLH"/>
    <property type="match status" value="1"/>
</dbReference>
<dbReference type="AlphaFoldDB" id="A0A9P4MP46"/>
<dbReference type="Pfam" id="PF00010">
    <property type="entry name" value="HLH"/>
    <property type="match status" value="1"/>
</dbReference>
<dbReference type="InterPro" id="IPR052099">
    <property type="entry name" value="Regulatory_TF_Diverse"/>
</dbReference>
<feature type="compositionally biased region" description="Polar residues" evidence="2">
    <location>
        <begin position="30"/>
        <end position="57"/>
    </location>
</feature>
<dbReference type="CDD" id="cd11395">
    <property type="entry name" value="bHLHzip_SREBP_like"/>
    <property type="match status" value="1"/>
</dbReference>
<dbReference type="EMBL" id="ML994217">
    <property type="protein sequence ID" value="KAF2197602.1"/>
    <property type="molecule type" value="Genomic_DNA"/>
</dbReference>
<accession>A0A9P4MP46</accession>
<reference evidence="4" key="1">
    <citation type="journal article" date="2020" name="Stud. Mycol.">
        <title>101 Dothideomycetes genomes: a test case for predicting lifestyles and emergence of pathogens.</title>
        <authorList>
            <person name="Haridas S."/>
            <person name="Albert R."/>
            <person name="Binder M."/>
            <person name="Bloem J."/>
            <person name="Labutti K."/>
            <person name="Salamov A."/>
            <person name="Andreopoulos B."/>
            <person name="Baker S."/>
            <person name="Barry K."/>
            <person name="Bills G."/>
            <person name="Bluhm B."/>
            <person name="Cannon C."/>
            <person name="Castanera R."/>
            <person name="Culley D."/>
            <person name="Daum C."/>
            <person name="Ezra D."/>
            <person name="Gonzalez J."/>
            <person name="Henrissat B."/>
            <person name="Kuo A."/>
            <person name="Liang C."/>
            <person name="Lipzen A."/>
            <person name="Lutzoni F."/>
            <person name="Magnuson J."/>
            <person name="Mondo S."/>
            <person name="Nolan M."/>
            <person name="Ohm R."/>
            <person name="Pangilinan J."/>
            <person name="Park H.-J."/>
            <person name="Ramirez L."/>
            <person name="Alfaro M."/>
            <person name="Sun H."/>
            <person name="Tritt A."/>
            <person name="Yoshinaga Y."/>
            <person name="Zwiers L.-H."/>
            <person name="Turgeon B."/>
            <person name="Goodwin S."/>
            <person name="Spatafora J."/>
            <person name="Crous P."/>
            <person name="Grigoriev I."/>
        </authorList>
    </citation>
    <scope>NUCLEOTIDE SEQUENCE</scope>
    <source>
        <strain evidence="4">ATCC 74209</strain>
    </source>
</reference>
<evidence type="ECO:0000256" key="2">
    <source>
        <dbReference type="SAM" id="MobiDB-lite"/>
    </source>
</evidence>
<dbReference type="Gene3D" id="4.10.280.10">
    <property type="entry name" value="Helix-loop-helix DNA-binding domain"/>
    <property type="match status" value="1"/>
</dbReference>
<dbReference type="OrthoDB" id="2133190at2759"/>
<feature type="domain" description="BHLH" evidence="3">
    <location>
        <begin position="240"/>
        <end position="300"/>
    </location>
</feature>
<feature type="coiled-coil region" evidence="1">
    <location>
        <begin position="290"/>
        <end position="317"/>
    </location>
</feature>